<protein>
    <submittedName>
        <fullName evidence="1">Uncharacterized protein</fullName>
    </submittedName>
</protein>
<accession>A0A439DW74</accession>
<organism evidence="1 2">
    <name type="scientific">Mycolicibacterium elephantis DSM 44368</name>
    <dbReference type="NCBI Taxonomy" id="1335622"/>
    <lineage>
        <taxon>Bacteria</taxon>
        <taxon>Bacillati</taxon>
        <taxon>Actinomycetota</taxon>
        <taxon>Actinomycetes</taxon>
        <taxon>Mycobacteriales</taxon>
        <taxon>Mycobacteriaceae</taxon>
        <taxon>Mycolicibacterium</taxon>
    </lineage>
</organism>
<comment type="caution">
    <text evidence="1">The sequence shown here is derived from an EMBL/GenBank/DDBJ whole genome shotgun (WGS) entry which is preliminary data.</text>
</comment>
<keyword evidence="2" id="KW-1185">Reference proteome</keyword>
<evidence type="ECO:0000313" key="1">
    <source>
        <dbReference type="EMBL" id="RWA21393.1"/>
    </source>
</evidence>
<dbReference type="Proteomes" id="UP000287177">
    <property type="component" value="Unassembled WGS sequence"/>
</dbReference>
<sequence length="82" mass="8694">MTIIGCSAKQPTANHRHAVPTPRSSAMRRTITAAPAMNNALCSTPARPCVFSSGHHWLNGRIGICTMLGSGFQTNPMADRCG</sequence>
<evidence type="ECO:0000313" key="2">
    <source>
        <dbReference type="Proteomes" id="UP000287177"/>
    </source>
</evidence>
<proteinExistence type="predicted"/>
<gene>
    <name evidence="1" type="ORF">MELE44368_16860</name>
</gene>
<dbReference type="AlphaFoldDB" id="A0A439DW74"/>
<dbReference type="EMBL" id="ATDN01000010">
    <property type="protein sequence ID" value="RWA21393.1"/>
    <property type="molecule type" value="Genomic_DNA"/>
</dbReference>
<reference evidence="1 2" key="1">
    <citation type="submission" date="2013-06" db="EMBL/GenBank/DDBJ databases">
        <title>The draft sequence of the Mycobacterium elephantis genome.</title>
        <authorList>
            <person name="Pettersson F.B."/>
            <person name="Das S."/>
            <person name="Dasgupta S."/>
            <person name="Bhattacharya A."/>
            <person name="Kirsebom L.A."/>
        </authorList>
    </citation>
    <scope>NUCLEOTIDE SEQUENCE [LARGE SCALE GENOMIC DNA]</scope>
    <source>
        <strain evidence="1 2">DSM 44368</strain>
    </source>
</reference>
<name>A0A439DW74_9MYCO</name>